<feature type="domain" description="EF-hand" evidence="5">
    <location>
        <begin position="193"/>
        <end position="228"/>
    </location>
</feature>
<feature type="region of interest" description="Disordered" evidence="4">
    <location>
        <begin position="31"/>
        <end position="64"/>
    </location>
</feature>
<evidence type="ECO:0000256" key="1">
    <source>
        <dbReference type="ARBA" id="ARBA00022737"/>
    </source>
</evidence>
<dbReference type="PROSITE" id="PS50222">
    <property type="entry name" value="EF_HAND_2"/>
    <property type="match status" value="2"/>
</dbReference>
<sequence>MTTKEIGDNPKGLKKADQVTKSDVIKLEEEIIPKADTKSEGSEKTTKEDITEKNMEQKSDEKTKGITKEVEEQLMKSYKNVSDGYKKLLINFFKAADTENVGYLTIQKFVPAVRKLGYSGTDRNVAQMFVDVNTNFDGKVTIYEFMTEMTKRDPRTISDAELLETFRRFDTNKDGYITKDELETTLDASKIRWTDFLLKDIIKKTDFDGDGKISWEEFQKSFDDVERFTLTRIKKVIMSDNDESDCFCAQNPNGDVTPSAKNISDNCIMEEEESCSPSLDVTEDIKSQILIEPSNTVVEPLELSLHTTAKGHFIEKSDSLRSPLDIKLSNMDRLLAINKKLVIYWNHWIVLETLKYLLFTSDNEDNLSLIVDRQDSNGKTAIYEICITVMRTRDEKNNDSDIEIDLGKLFCFLAS</sequence>
<dbReference type="Gene3D" id="1.10.238.10">
    <property type="entry name" value="EF-hand"/>
    <property type="match status" value="2"/>
</dbReference>
<dbReference type="CDD" id="cd00051">
    <property type="entry name" value="EFh"/>
    <property type="match status" value="1"/>
</dbReference>
<name>A0A6J8B3M0_MYTCO</name>
<keyword evidence="3" id="KW-0514">Muscle protein</keyword>
<evidence type="ECO:0000256" key="4">
    <source>
        <dbReference type="SAM" id="MobiDB-lite"/>
    </source>
</evidence>
<dbReference type="PANTHER" id="PTHR23048">
    <property type="entry name" value="MYOSIN LIGHT CHAIN 1, 3"/>
    <property type="match status" value="1"/>
</dbReference>
<proteinExistence type="predicted"/>
<dbReference type="AlphaFoldDB" id="A0A6J8B3M0"/>
<dbReference type="Pfam" id="PF13499">
    <property type="entry name" value="EF-hand_7"/>
    <property type="match status" value="2"/>
</dbReference>
<dbReference type="GO" id="GO:0005509">
    <property type="term" value="F:calcium ion binding"/>
    <property type="evidence" value="ECO:0007669"/>
    <property type="project" value="InterPro"/>
</dbReference>
<dbReference type="GO" id="GO:0016460">
    <property type="term" value="C:myosin II complex"/>
    <property type="evidence" value="ECO:0007669"/>
    <property type="project" value="TreeGrafter"/>
</dbReference>
<organism evidence="6 7">
    <name type="scientific">Mytilus coruscus</name>
    <name type="common">Sea mussel</name>
    <dbReference type="NCBI Taxonomy" id="42192"/>
    <lineage>
        <taxon>Eukaryota</taxon>
        <taxon>Metazoa</taxon>
        <taxon>Spiralia</taxon>
        <taxon>Lophotrochozoa</taxon>
        <taxon>Mollusca</taxon>
        <taxon>Bivalvia</taxon>
        <taxon>Autobranchia</taxon>
        <taxon>Pteriomorphia</taxon>
        <taxon>Mytilida</taxon>
        <taxon>Mytiloidea</taxon>
        <taxon>Mytilidae</taxon>
        <taxon>Mytilinae</taxon>
        <taxon>Mytilus</taxon>
    </lineage>
</organism>
<evidence type="ECO:0000313" key="6">
    <source>
        <dbReference type="EMBL" id="CAC5378031.1"/>
    </source>
</evidence>
<keyword evidence="2" id="KW-0106">Calcium</keyword>
<evidence type="ECO:0000256" key="2">
    <source>
        <dbReference type="ARBA" id="ARBA00022837"/>
    </source>
</evidence>
<evidence type="ECO:0000313" key="7">
    <source>
        <dbReference type="Proteomes" id="UP000507470"/>
    </source>
</evidence>
<dbReference type="FunFam" id="1.10.238.10:FF:000001">
    <property type="entry name" value="Calmodulin 1"/>
    <property type="match status" value="1"/>
</dbReference>
<dbReference type="InterPro" id="IPR002048">
    <property type="entry name" value="EF_hand_dom"/>
</dbReference>
<keyword evidence="7" id="KW-1185">Reference proteome</keyword>
<gene>
    <name evidence="6" type="ORF">MCOR_14280</name>
</gene>
<keyword evidence="1" id="KW-0677">Repeat</keyword>
<protein>
    <recommendedName>
        <fullName evidence="5">EF-hand domain-containing protein</fullName>
    </recommendedName>
</protein>
<dbReference type="InterPro" id="IPR018247">
    <property type="entry name" value="EF_Hand_1_Ca_BS"/>
</dbReference>
<dbReference type="OrthoDB" id="26525at2759"/>
<accession>A0A6J8B3M0</accession>
<dbReference type="Proteomes" id="UP000507470">
    <property type="component" value="Unassembled WGS sequence"/>
</dbReference>
<dbReference type="SUPFAM" id="SSF47473">
    <property type="entry name" value="EF-hand"/>
    <property type="match status" value="1"/>
</dbReference>
<dbReference type="EMBL" id="CACVKT020002464">
    <property type="protein sequence ID" value="CAC5378031.1"/>
    <property type="molecule type" value="Genomic_DNA"/>
</dbReference>
<evidence type="ECO:0000259" key="5">
    <source>
        <dbReference type="PROSITE" id="PS50222"/>
    </source>
</evidence>
<dbReference type="PROSITE" id="PS00018">
    <property type="entry name" value="EF_HAND_1"/>
    <property type="match status" value="2"/>
</dbReference>
<evidence type="ECO:0000256" key="3">
    <source>
        <dbReference type="ARBA" id="ARBA00023179"/>
    </source>
</evidence>
<dbReference type="InterPro" id="IPR011992">
    <property type="entry name" value="EF-hand-dom_pair"/>
</dbReference>
<dbReference type="SMART" id="SM00054">
    <property type="entry name" value="EFh"/>
    <property type="match status" value="3"/>
</dbReference>
<dbReference type="PANTHER" id="PTHR23048:SF0">
    <property type="entry name" value="CALMODULIN LIKE 3"/>
    <property type="match status" value="1"/>
</dbReference>
<dbReference type="InterPro" id="IPR050230">
    <property type="entry name" value="CALM/Myosin/TropC-like"/>
</dbReference>
<reference evidence="6 7" key="1">
    <citation type="submission" date="2020-06" db="EMBL/GenBank/DDBJ databases">
        <authorList>
            <person name="Li R."/>
            <person name="Bekaert M."/>
        </authorList>
    </citation>
    <scope>NUCLEOTIDE SEQUENCE [LARGE SCALE GENOMIC DNA]</scope>
    <source>
        <strain evidence="7">wild</strain>
    </source>
</reference>
<feature type="domain" description="EF-hand" evidence="5">
    <location>
        <begin position="157"/>
        <end position="192"/>
    </location>
</feature>